<dbReference type="AlphaFoldDB" id="A0A8B7R6Z8"/>
<accession>A0A8B7R6Z8</accession>
<dbReference type="GeneID" id="109381362"/>
<dbReference type="Proteomes" id="UP000694851">
    <property type="component" value="Unplaced"/>
</dbReference>
<evidence type="ECO:0000256" key="1">
    <source>
        <dbReference type="SAM" id="MobiDB-lite"/>
    </source>
</evidence>
<feature type="compositionally biased region" description="Low complexity" evidence="1">
    <location>
        <begin position="192"/>
        <end position="208"/>
    </location>
</feature>
<keyword evidence="2" id="KW-1185">Reference proteome</keyword>
<dbReference type="KEGG" id="hai:109381362"/>
<evidence type="ECO:0000313" key="2">
    <source>
        <dbReference type="Proteomes" id="UP000694851"/>
    </source>
</evidence>
<feature type="region of interest" description="Disordered" evidence="1">
    <location>
        <begin position="1"/>
        <end position="39"/>
    </location>
</feature>
<feature type="compositionally biased region" description="Pro residues" evidence="1">
    <location>
        <begin position="22"/>
        <end position="36"/>
    </location>
</feature>
<organism evidence="2 3">
    <name type="scientific">Hipposideros armiger</name>
    <name type="common">Great Himalayan leaf-nosed bat</name>
    <dbReference type="NCBI Taxonomy" id="186990"/>
    <lineage>
        <taxon>Eukaryota</taxon>
        <taxon>Metazoa</taxon>
        <taxon>Chordata</taxon>
        <taxon>Craniata</taxon>
        <taxon>Vertebrata</taxon>
        <taxon>Euteleostomi</taxon>
        <taxon>Mammalia</taxon>
        <taxon>Eutheria</taxon>
        <taxon>Laurasiatheria</taxon>
        <taxon>Chiroptera</taxon>
        <taxon>Yinpterochiroptera</taxon>
        <taxon>Rhinolophoidea</taxon>
        <taxon>Hipposideridae</taxon>
        <taxon>Hipposideros</taxon>
    </lineage>
</organism>
<evidence type="ECO:0000313" key="3">
    <source>
        <dbReference type="RefSeq" id="XP_019495485.1"/>
    </source>
</evidence>
<proteinExistence type="predicted"/>
<protein>
    <submittedName>
        <fullName evidence="3">Uncharacterized protein LOC109381362</fullName>
    </submittedName>
</protein>
<dbReference type="RefSeq" id="XP_019495485.1">
    <property type="nucleotide sequence ID" value="XM_019639940.1"/>
</dbReference>
<feature type="region of interest" description="Disordered" evidence="1">
    <location>
        <begin position="162"/>
        <end position="208"/>
    </location>
</feature>
<gene>
    <name evidence="3" type="primary">LOC109381362</name>
</gene>
<name>A0A8B7R6Z8_HIPAR</name>
<reference evidence="3" key="1">
    <citation type="submission" date="2025-08" db="UniProtKB">
        <authorList>
            <consortium name="RefSeq"/>
        </authorList>
    </citation>
    <scope>IDENTIFICATION</scope>
    <source>
        <tissue evidence="3">Muscle</tissue>
    </source>
</reference>
<sequence length="208" mass="21461">MSASRPGEGSGRSAPCTNAPGLTPPPGAHWPAPRPPACEVQGVGGWRWWSVASLQRQAWLLCRDGASPAGQTPGRWGGPGRGEGEGRRGQPRSAPGVTDSGGSRRADPACAHSHGALTRRGAGTHGHRLPADKRTQRPGLGACSWAHALLICGRRGAQARHYAPSPRSLLPPTCGPKPRREQPLDTVGLTSGGSEWEASGAGLSLLPG</sequence>
<feature type="region of interest" description="Disordered" evidence="1">
    <location>
        <begin position="65"/>
        <end position="138"/>
    </location>
</feature>